<comment type="subcellular location">
    <subcellularLocation>
        <location evidence="5">Cytoplasm</location>
    </subcellularLocation>
</comment>
<dbReference type="STRING" id="1002804.HBZC1_12510"/>
<dbReference type="AlphaFoldDB" id="F8KTR7"/>
<dbReference type="InterPro" id="IPR002676">
    <property type="entry name" value="RimM_N"/>
</dbReference>
<comment type="similarity">
    <text evidence="5">Belongs to the RimM family.</text>
</comment>
<dbReference type="PANTHER" id="PTHR33692:SF1">
    <property type="entry name" value="RIBOSOME MATURATION FACTOR RIMM"/>
    <property type="match status" value="1"/>
</dbReference>
<dbReference type="Proteomes" id="UP000008387">
    <property type="component" value="Chromosome"/>
</dbReference>
<name>F8KTR7_HELBC</name>
<dbReference type="eggNOG" id="COG0806">
    <property type="taxonomic scope" value="Bacteria"/>
</dbReference>
<dbReference type="InterPro" id="IPR011033">
    <property type="entry name" value="PRC_barrel-like_sf"/>
</dbReference>
<dbReference type="GO" id="GO:0005737">
    <property type="term" value="C:cytoplasm"/>
    <property type="evidence" value="ECO:0007669"/>
    <property type="project" value="UniProtKB-SubCell"/>
</dbReference>
<dbReference type="EMBL" id="FR871757">
    <property type="protein sequence ID" value="CCB80237.1"/>
    <property type="molecule type" value="Genomic_DNA"/>
</dbReference>
<evidence type="ECO:0000259" key="6">
    <source>
        <dbReference type="Pfam" id="PF01782"/>
    </source>
</evidence>
<dbReference type="Pfam" id="PF24986">
    <property type="entry name" value="PRC_RimM"/>
    <property type="match status" value="1"/>
</dbReference>
<reference evidence="8 9" key="1">
    <citation type="journal article" date="2011" name="J. Bacteriol.">
        <title>Genome sequence of Helicobacter bizzozeronii strain CIII-1, an isolate from human gastric mucosa.</title>
        <authorList>
            <person name="Schott T."/>
            <person name="Rossi M."/>
            <person name="Hanninen M.L."/>
        </authorList>
    </citation>
    <scope>NUCLEOTIDE SEQUENCE [LARGE SCALE GENOMIC DNA]</scope>
    <source>
        <strain evidence="8 9">CIII-1</strain>
    </source>
</reference>
<dbReference type="Gene3D" id="2.30.30.240">
    <property type="entry name" value="PRC-barrel domain"/>
    <property type="match status" value="1"/>
</dbReference>
<dbReference type="GO" id="GO:0006364">
    <property type="term" value="P:rRNA processing"/>
    <property type="evidence" value="ECO:0007669"/>
    <property type="project" value="UniProtKB-UniRule"/>
</dbReference>
<dbReference type="HAMAP" id="MF_00014">
    <property type="entry name" value="Ribosome_mat_RimM"/>
    <property type="match status" value="1"/>
</dbReference>
<protein>
    <recommendedName>
        <fullName evidence="5">Ribosome maturation factor RimM</fullName>
    </recommendedName>
</protein>
<dbReference type="SUPFAM" id="SSF50447">
    <property type="entry name" value="Translation proteins"/>
    <property type="match status" value="1"/>
</dbReference>
<dbReference type="SUPFAM" id="SSF50346">
    <property type="entry name" value="PRC-barrel domain"/>
    <property type="match status" value="1"/>
</dbReference>
<comment type="subunit">
    <text evidence="5">Binds ribosomal protein uS19.</text>
</comment>
<keyword evidence="3 5" id="KW-0698">rRNA processing</keyword>
<feature type="domain" description="RimM N-terminal" evidence="6">
    <location>
        <begin position="8"/>
        <end position="88"/>
    </location>
</feature>
<evidence type="ECO:0000313" key="9">
    <source>
        <dbReference type="Proteomes" id="UP000008387"/>
    </source>
</evidence>
<evidence type="ECO:0000256" key="1">
    <source>
        <dbReference type="ARBA" id="ARBA00022490"/>
    </source>
</evidence>
<keyword evidence="9" id="KW-1185">Reference proteome</keyword>
<dbReference type="KEGG" id="hbi:HBZC1_12510"/>
<dbReference type="NCBIfam" id="TIGR02273">
    <property type="entry name" value="16S_RimM"/>
    <property type="match status" value="1"/>
</dbReference>
<dbReference type="GO" id="GO:0043022">
    <property type="term" value="F:ribosome binding"/>
    <property type="evidence" value="ECO:0007669"/>
    <property type="project" value="InterPro"/>
</dbReference>
<dbReference type="InterPro" id="IPR011961">
    <property type="entry name" value="RimM"/>
</dbReference>
<comment type="function">
    <text evidence="5">An accessory protein needed during the final step in the assembly of 30S ribosomal subunit, possibly for assembly of the head region. Essential for efficient processing of 16S rRNA. May be needed both before and after RbfA during the maturation of 16S rRNA. It has affinity for free ribosomal 30S subunits but not for 70S ribosomes.</text>
</comment>
<dbReference type="InterPro" id="IPR036976">
    <property type="entry name" value="RimM_N_sf"/>
</dbReference>
<proteinExistence type="inferred from homology"/>
<evidence type="ECO:0000256" key="4">
    <source>
        <dbReference type="ARBA" id="ARBA00023186"/>
    </source>
</evidence>
<keyword evidence="2 5" id="KW-0690">Ribosome biogenesis</keyword>
<dbReference type="PANTHER" id="PTHR33692">
    <property type="entry name" value="RIBOSOME MATURATION FACTOR RIMM"/>
    <property type="match status" value="1"/>
</dbReference>
<evidence type="ECO:0000256" key="3">
    <source>
        <dbReference type="ARBA" id="ARBA00022552"/>
    </source>
</evidence>
<dbReference type="Pfam" id="PF01782">
    <property type="entry name" value="RimM"/>
    <property type="match status" value="1"/>
</dbReference>
<evidence type="ECO:0000313" key="8">
    <source>
        <dbReference type="EMBL" id="CCB80237.1"/>
    </source>
</evidence>
<keyword evidence="4 5" id="KW-0143">Chaperone</keyword>
<evidence type="ECO:0000259" key="7">
    <source>
        <dbReference type="Pfam" id="PF24986"/>
    </source>
</evidence>
<evidence type="ECO:0000256" key="2">
    <source>
        <dbReference type="ARBA" id="ARBA00022517"/>
    </source>
</evidence>
<comment type="domain">
    <text evidence="5">The PRC barrel domain binds ribosomal protein uS19.</text>
</comment>
<feature type="domain" description="Ribosome maturation factor RimM PRC barrel" evidence="7">
    <location>
        <begin position="105"/>
        <end position="169"/>
    </location>
</feature>
<accession>F8KTR7</accession>
<dbReference type="Gene3D" id="2.40.30.60">
    <property type="entry name" value="RimM"/>
    <property type="match status" value="1"/>
</dbReference>
<gene>
    <name evidence="5" type="primary">rimM</name>
    <name evidence="8" type="ordered locus">HBZC1_12510</name>
</gene>
<sequence length="173" mass="19760">MQVDDLLVVGRLGRSMGLLGGLKLFLQSDCLECLVAKARVYAYTPLSPVHALTIKNYNHDLALIFFEEITSKEQAKLLTLHTLAMSQEETLKYCHLQEGEFLYCQLLNLEVLDGEEVLGRVANIERLAGTDYLYVQTPKKLFLIPYIDAYILHTDLENRRIYTQHARGLLEQS</sequence>
<dbReference type="InterPro" id="IPR056792">
    <property type="entry name" value="PRC_RimM"/>
</dbReference>
<evidence type="ECO:0000256" key="5">
    <source>
        <dbReference type="HAMAP-Rule" id="MF_00014"/>
    </source>
</evidence>
<dbReference type="InterPro" id="IPR009000">
    <property type="entry name" value="Transl_B-barrel_sf"/>
</dbReference>
<dbReference type="HOGENOM" id="CLU_077636_2_0_7"/>
<dbReference type="GO" id="GO:0005840">
    <property type="term" value="C:ribosome"/>
    <property type="evidence" value="ECO:0007669"/>
    <property type="project" value="InterPro"/>
</dbReference>
<dbReference type="RefSeq" id="WP_013890654.1">
    <property type="nucleotide sequence ID" value="NC_015674.1"/>
</dbReference>
<organism evidence="8 9">
    <name type="scientific">Helicobacter bizzozeronii (strain CIII-1)</name>
    <dbReference type="NCBI Taxonomy" id="1002804"/>
    <lineage>
        <taxon>Bacteria</taxon>
        <taxon>Pseudomonadati</taxon>
        <taxon>Campylobacterota</taxon>
        <taxon>Epsilonproteobacteria</taxon>
        <taxon>Campylobacterales</taxon>
        <taxon>Helicobacteraceae</taxon>
        <taxon>Helicobacter</taxon>
    </lineage>
</organism>
<keyword evidence="1 5" id="KW-0963">Cytoplasm</keyword>
<dbReference type="GO" id="GO:0042274">
    <property type="term" value="P:ribosomal small subunit biogenesis"/>
    <property type="evidence" value="ECO:0007669"/>
    <property type="project" value="UniProtKB-UniRule"/>
</dbReference>